<keyword evidence="1" id="KW-0663">Pyridoxal phosphate</keyword>
<dbReference type="Gene3D" id="3.90.1150.10">
    <property type="entry name" value="Aspartate Aminotransferase, domain 1"/>
    <property type="match status" value="1"/>
</dbReference>
<dbReference type="OrthoDB" id="513408at2"/>
<feature type="domain" description="Aminotransferase class V" evidence="2">
    <location>
        <begin position="57"/>
        <end position="372"/>
    </location>
</feature>
<dbReference type="InterPro" id="IPR000192">
    <property type="entry name" value="Aminotrans_V_dom"/>
</dbReference>
<accession>A0A3N4NJ25</accession>
<dbReference type="PANTHER" id="PTHR43586">
    <property type="entry name" value="CYSTEINE DESULFURASE"/>
    <property type="match status" value="1"/>
</dbReference>
<dbReference type="PANTHER" id="PTHR43586:SF15">
    <property type="entry name" value="BLR3095 PROTEIN"/>
    <property type="match status" value="1"/>
</dbReference>
<evidence type="ECO:0000313" key="3">
    <source>
        <dbReference type="EMBL" id="RPD93286.1"/>
    </source>
</evidence>
<name>A0A3N4NJ25_9FLAO</name>
<dbReference type="InterPro" id="IPR015421">
    <property type="entry name" value="PyrdxlP-dep_Trfase_major"/>
</dbReference>
<protein>
    <submittedName>
        <fullName evidence="3">Aminotransferase class V-fold PLP-dependent enzyme</fullName>
    </submittedName>
</protein>
<gene>
    <name evidence="3" type="ORF">EGM88_13245</name>
</gene>
<dbReference type="RefSeq" id="WP_123898902.1">
    <property type="nucleotide sequence ID" value="NZ_RPFJ01000031.1"/>
</dbReference>
<dbReference type="Proteomes" id="UP000270856">
    <property type="component" value="Unassembled WGS sequence"/>
</dbReference>
<dbReference type="InterPro" id="IPR015422">
    <property type="entry name" value="PyrdxlP-dep_Trfase_small"/>
</dbReference>
<keyword evidence="4" id="KW-1185">Reference proteome</keyword>
<dbReference type="GO" id="GO:0008483">
    <property type="term" value="F:transaminase activity"/>
    <property type="evidence" value="ECO:0007669"/>
    <property type="project" value="UniProtKB-KW"/>
</dbReference>
<evidence type="ECO:0000259" key="2">
    <source>
        <dbReference type="Pfam" id="PF00266"/>
    </source>
</evidence>
<sequence length="382" mass="43172">MLTNQKYLFNLPENIIYLNGAYMSPQLKSVETAGHNAVTKLNFPHKIGVDDFFNGPKNLKKAFAKLIEAPNYNNIAIIPSASYGIANVANNVALEAGDEIIIVDAQFPSNVYAWQKIAEQKKAKIKIISPPKKYENRGKNWNKNILDAINKKTAVVTLGPTHWADGTLFDLKAIREKSKLYNAALIIDGSQFIGAAPFSVQEIKPEAVITVGYKWLLGAYGLGVAYYSDAFNDGLPIENNWINRYKSEDFAQLVNYNPGYQPKAGRYNMGECSNFILVPMLTESINQILKWQPQYIQEYCDSISKKGINALRNLGCFIEDNAYRSKHLFGVYLPKHIQIQNIKTKLKKHQIYVSYRGDAIRVSPGIYNSEEDFEKFVNCFKN</sequence>
<keyword evidence="3" id="KW-0808">Transferase</keyword>
<evidence type="ECO:0000256" key="1">
    <source>
        <dbReference type="ARBA" id="ARBA00022898"/>
    </source>
</evidence>
<reference evidence="3 4" key="1">
    <citation type="submission" date="2018-11" db="EMBL/GenBank/DDBJ databases">
        <title>Aureibaculum marinum gen. nov., sp. nov., a member of the family Flavobacteriaceae isolated from the Bohai Sea.</title>
        <authorList>
            <person name="Ji X."/>
        </authorList>
    </citation>
    <scope>NUCLEOTIDE SEQUENCE [LARGE SCALE GENOMIC DNA]</scope>
    <source>
        <strain evidence="3 4">BH-SD17</strain>
    </source>
</reference>
<comment type="caution">
    <text evidence="3">The sequence shown here is derived from an EMBL/GenBank/DDBJ whole genome shotgun (WGS) entry which is preliminary data.</text>
</comment>
<dbReference type="InterPro" id="IPR015424">
    <property type="entry name" value="PyrdxlP-dep_Trfase"/>
</dbReference>
<proteinExistence type="predicted"/>
<dbReference type="Pfam" id="PF00266">
    <property type="entry name" value="Aminotran_5"/>
    <property type="match status" value="1"/>
</dbReference>
<dbReference type="EMBL" id="RPFJ01000031">
    <property type="protein sequence ID" value="RPD93286.1"/>
    <property type="molecule type" value="Genomic_DNA"/>
</dbReference>
<dbReference type="AlphaFoldDB" id="A0A3N4NJ25"/>
<organism evidence="3 4">
    <name type="scientific">Aureibaculum marinum</name>
    <dbReference type="NCBI Taxonomy" id="2487930"/>
    <lineage>
        <taxon>Bacteria</taxon>
        <taxon>Pseudomonadati</taxon>
        <taxon>Bacteroidota</taxon>
        <taxon>Flavobacteriia</taxon>
        <taxon>Flavobacteriales</taxon>
        <taxon>Flavobacteriaceae</taxon>
        <taxon>Aureibaculum</taxon>
    </lineage>
</organism>
<evidence type="ECO:0000313" key="4">
    <source>
        <dbReference type="Proteomes" id="UP000270856"/>
    </source>
</evidence>
<dbReference type="Gene3D" id="3.40.640.10">
    <property type="entry name" value="Type I PLP-dependent aspartate aminotransferase-like (Major domain)"/>
    <property type="match status" value="1"/>
</dbReference>
<dbReference type="SUPFAM" id="SSF53383">
    <property type="entry name" value="PLP-dependent transferases"/>
    <property type="match status" value="1"/>
</dbReference>
<keyword evidence="3" id="KW-0032">Aminotransferase</keyword>